<dbReference type="Proteomes" id="UP000019241">
    <property type="component" value="Unassembled WGS sequence"/>
</dbReference>
<evidence type="ECO:0000313" key="1">
    <source>
        <dbReference type="EMBL" id="EUJ59181.1"/>
    </source>
</evidence>
<dbReference type="PATRIC" id="fig|1265822.4.peg.1200"/>
<reference evidence="1 2" key="1">
    <citation type="submission" date="2012-12" db="EMBL/GenBank/DDBJ databases">
        <title>Novel taxa of Listeriaceae from agricultural environments in the United States.</title>
        <authorList>
            <person name="den Bakker H.C."/>
            <person name="Allred A."/>
            <person name="Warchocki S."/>
            <person name="Wright E.M."/>
            <person name="Burrell A."/>
            <person name="Nightingale K.K."/>
            <person name="Kephart D."/>
            <person name="Wiedmann M."/>
        </authorList>
    </citation>
    <scope>NUCLEOTIDE SEQUENCE [LARGE SCALE GENOMIC DNA]</scope>
    <source>
        <strain evidence="1 2">FSL S10-1203</strain>
    </source>
</reference>
<evidence type="ECO:0000313" key="2">
    <source>
        <dbReference type="Proteomes" id="UP000019241"/>
    </source>
</evidence>
<comment type="caution">
    <text evidence="1">The sequence shown here is derived from an EMBL/GenBank/DDBJ whole genome shotgun (WGS) entry which is preliminary data.</text>
</comment>
<protein>
    <submittedName>
        <fullName evidence="1">Uncharacterized protein</fullName>
    </submittedName>
</protein>
<organism evidence="1 2">
    <name type="scientific">Listeria fleischmannii FSL S10-1203</name>
    <dbReference type="NCBI Taxonomy" id="1265822"/>
    <lineage>
        <taxon>Bacteria</taxon>
        <taxon>Bacillati</taxon>
        <taxon>Bacillota</taxon>
        <taxon>Bacilli</taxon>
        <taxon>Bacillales</taxon>
        <taxon>Listeriaceae</taxon>
        <taxon>Listeria</taxon>
    </lineage>
</organism>
<name>W7DZT2_9LIST</name>
<dbReference type="EMBL" id="AODM01000018">
    <property type="protein sequence ID" value="EUJ59181.1"/>
    <property type="molecule type" value="Genomic_DNA"/>
</dbReference>
<dbReference type="RefSeq" id="WP_036062885.1">
    <property type="nucleotide sequence ID" value="NZ_AODM01000018.1"/>
</dbReference>
<accession>W7DZT2</accession>
<sequence length="66" mass="7913">MEDQLNCSINNAIIQEVVKLAHRQGNDLQNIKVESRDELRRLVIRVNRFSDYLWERLVELEALEFE</sequence>
<gene>
    <name evidence="1" type="ORF">MCOL2_05900</name>
</gene>
<dbReference type="AlphaFoldDB" id="W7DZT2"/>
<proteinExistence type="predicted"/>